<keyword evidence="4 5" id="KW-0472">Membrane</keyword>
<keyword evidence="10" id="KW-1185">Reference proteome</keyword>
<gene>
    <name evidence="7" type="ORF">CVIC8964_1616</name>
    <name evidence="8" type="ORF">CVIC9261_07560</name>
</gene>
<organism evidence="7 9">
    <name type="scientific">Campylobacter vicugnae</name>
    <dbReference type="NCBI Taxonomy" id="1660076"/>
    <lineage>
        <taxon>Bacteria</taxon>
        <taxon>Pseudomonadati</taxon>
        <taxon>Campylobacterota</taxon>
        <taxon>Epsilonproteobacteria</taxon>
        <taxon>Campylobacterales</taxon>
        <taxon>Campylobacteraceae</taxon>
        <taxon>Campylobacter</taxon>
    </lineage>
</organism>
<evidence type="ECO:0000313" key="9">
    <source>
        <dbReference type="Proteomes" id="UP000194265"/>
    </source>
</evidence>
<reference evidence="8" key="2">
    <citation type="submission" date="2024-02" db="EMBL/GenBank/DDBJ databases">
        <authorList>
            <person name="Miller W.G."/>
            <person name="Yee E."/>
            <person name="Lopes B.S."/>
            <person name="Chapman M.H."/>
            <person name="Huynh S."/>
            <person name="Bono J.L."/>
            <person name="Parker C.T."/>
            <person name="Strachan N.J.C."/>
            <person name="Forbes K.J."/>
        </authorList>
    </citation>
    <scope>NUCLEOTIDE SEQUENCE</scope>
    <source>
        <strain evidence="8">RM9261</strain>
    </source>
</reference>
<accession>A0A1X9T3H5</accession>
<feature type="transmembrane region" description="Helical" evidence="5">
    <location>
        <begin position="36"/>
        <end position="63"/>
    </location>
</feature>
<dbReference type="EMBL" id="CP018791">
    <property type="protein sequence ID" value="ARR02993.1"/>
    <property type="molecule type" value="Genomic_DNA"/>
</dbReference>
<evidence type="ECO:0000256" key="3">
    <source>
        <dbReference type="ARBA" id="ARBA00022989"/>
    </source>
</evidence>
<keyword evidence="2 5" id="KW-0812">Transmembrane</keyword>
<evidence type="ECO:0000313" key="8">
    <source>
        <dbReference type="EMBL" id="WWC41556.1"/>
    </source>
</evidence>
<dbReference type="EMBL" id="CP144916">
    <property type="protein sequence ID" value="WWC41556.1"/>
    <property type="molecule type" value="Genomic_DNA"/>
</dbReference>
<protein>
    <submittedName>
        <fullName evidence="8">NINE protein</fullName>
    </submittedName>
    <submittedName>
        <fullName evidence="7">TM2 domain-containing protein</fullName>
    </submittedName>
</protein>
<name>A0A1X9T3H5_9BACT</name>
<evidence type="ECO:0000313" key="7">
    <source>
        <dbReference type="EMBL" id="ARR02993.1"/>
    </source>
</evidence>
<dbReference type="AlphaFoldDB" id="A0A1X9T3H5"/>
<evidence type="ECO:0000256" key="4">
    <source>
        <dbReference type="ARBA" id="ARBA00023136"/>
    </source>
</evidence>
<evidence type="ECO:0000256" key="5">
    <source>
        <dbReference type="SAM" id="Phobius"/>
    </source>
</evidence>
<evidence type="ECO:0000256" key="2">
    <source>
        <dbReference type="ARBA" id="ARBA00022692"/>
    </source>
</evidence>
<sequence length="122" mass="14460">MGRNVYIAYFLWIFLPYFSVHRFYCGKILSAVLQLLIFWIGSATAIFLVGYIFLGIWLIWWLLDAFFIHKWIARINDIESLQNSISNSKNLENIETLYELYKSGAISYEEYLSRKDSILKNI</sequence>
<feature type="domain" description="TM2" evidence="6">
    <location>
        <begin position="1"/>
        <end position="52"/>
    </location>
</feature>
<evidence type="ECO:0000256" key="1">
    <source>
        <dbReference type="ARBA" id="ARBA00004141"/>
    </source>
</evidence>
<dbReference type="InterPro" id="IPR007829">
    <property type="entry name" value="TM2"/>
</dbReference>
<dbReference type="STRING" id="1660074.CVIC8964_1616"/>
<dbReference type="Pfam" id="PF05154">
    <property type="entry name" value="TM2"/>
    <property type="match status" value="1"/>
</dbReference>
<dbReference type="Proteomes" id="UP000194265">
    <property type="component" value="Chromosome"/>
</dbReference>
<feature type="transmembrane region" description="Helical" evidence="5">
    <location>
        <begin position="6"/>
        <end position="24"/>
    </location>
</feature>
<evidence type="ECO:0000259" key="6">
    <source>
        <dbReference type="Pfam" id="PF05154"/>
    </source>
</evidence>
<keyword evidence="3 5" id="KW-1133">Transmembrane helix</keyword>
<dbReference type="Proteomes" id="UP001318120">
    <property type="component" value="Chromosome"/>
</dbReference>
<dbReference type="GO" id="GO:0016020">
    <property type="term" value="C:membrane"/>
    <property type="evidence" value="ECO:0007669"/>
    <property type="project" value="UniProtKB-SubCell"/>
</dbReference>
<proteinExistence type="predicted"/>
<dbReference type="GeneID" id="93113955"/>
<dbReference type="OrthoDB" id="2004788at2"/>
<comment type="subcellular location">
    <subcellularLocation>
        <location evidence="1">Membrane</location>
        <topology evidence="1">Multi-pass membrane protein</topology>
    </subcellularLocation>
</comment>
<evidence type="ECO:0000313" key="10">
    <source>
        <dbReference type="Proteomes" id="UP001318120"/>
    </source>
</evidence>
<reference evidence="9 10" key="1">
    <citation type="journal article" date="2017" name="Genome Biol. Evol.">
        <title>Comparative Genomic Analysis Identifies a Campylobacter Clade Deficient in Selenium Metabolism.</title>
        <authorList>
            <person name="Miller W.G."/>
            <person name="Yee E."/>
            <person name="Lopes B.S."/>
            <person name="Chapman M.H."/>
            <person name="Huynh S."/>
            <person name="Bono J.L."/>
            <person name="Parker C.T."/>
            <person name="Strachan N.J.C."/>
            <person name="Forbes K.J."/>
        </authorList>
    </citation>
    <scope>NUCLEOTIDE SEQUENCE [LARGE SCALE GENOMIC DNA]</scope>
    <source>
        <strain evidence="7 9">RM8964</strain>
        <strain evidence="8 10">RM9261</strain>
    </source>
</reference>
<dbReference type="RefSeq" id="WP_086249241.1">
    <property type="nucleotide sequence ID" value="NZ_CP018791.1"/>
</dbReference>